<protein>
    <submittedName>
        <fullName evidence="4">Retrovirus-related Pol polyprotein from transposon RE1</fullName>
    </submittedName>
</protein>
<gene>
    <name evidence="4" type="primary">RE1_2200</name>
    <name evidence="4" type="ORF">CK203_034619</name>
</gene>
<proteinExistence type="predicted"/>
<dbReference type="InterPro" id="IPR043502">
    <property type="entry name" value="DNA/RNA_pol_sf"/>
</dbReference>
<reference evidence="4 5" key="1">
    <citation type="journal article" date="2018" name="PLoS Genet.">
        <title>Population sequencing reveals clonal diversity and ancestral inbreeding in the grapevine cultivar Chardonnay.</title>
        <authorList>
            <person name="Roach M.J."/>
            <person name="Johnson D.L."/>
            <person name="Bohlmann J."/>
            <person name="van Vuuren H.J."/>
            <person name="Jones S.J."/>
            <person name="Pretorius I.S."/>
            <person name="Schmidt S.A."/>
            <person name="Borneman A.R."/>
        </authorList>
    </citation>
    <scope>NUCLEOTIDE SEQUENCE [LARGE SCALE GENOMIC DNA]</scope>
    <source>
        <strain evidence="5">cv. Chardonnay</strain>
        <tissue evidence="4">Leaf</tissue>
    </source>
</reference>
<dbReference type="PROSITE" id="PS50994">
    <property type="entry name" value="INTEGRASE"/>
    <property type="match status" value="1"/>
</dbReference>
<dbReference type="InterPro" id="IPR001584">
    <property type="entry name" value="Integrase_cat-core"/>
</dbReference>
<evidence type="ECO:0000256" key="2">
    <source>
        <dbReference type="ARBA" id="ARBA00022801"/>
    </source>
</evidence>
<dbReference type="GO" id="GO:0016787">
    <property type="term" value="F:hydrolase activity"/>
    <property type="evidence" value="ECO:0007669"/>
    <property type="project" value="UniProtKB-KW"/>
</dbReference>
<dbReference type="Gene3D" id="3.30.420.10">
    <property type="entry name" value="Ribonuclease H-like superfamily/Ribonuclease H"/>
    <property type="match status" value="1"/>
</dbReference>
<evidence type="ECO:0000256" key="1">
    <source>
        <dbReference type="ARBA" id="ARBA00022723"/>
    </source>
</evidence>
<dbReference type="GO" id="GO:0003676">
    <property type="term" value="F:nucleic acid binding"/>
    <property type="evidence" value="ECO:0007669"/>
    <property type="project" value="InterPro"/>
</dbReference>
<dbReference type="EMBL" id="QGNW01000118">
    <property type="protein sequence ID" value="RVW94860.1"/>
    <property type="molecule type" value="Genomic_DNA"/>
</dbReference>
<dbReference type="Pfam" id="PF07727">
    <property type="entry name" value="RVT_2"/>
    <property type="match status" value="1"/>
</dbReference>
<dbReference type="PANTHER" id="PTHR42648:SF22">
    <property type="entry name" value="REVERSE TRANSCRIPTASE TY1_COPIA-TYPE DOMAIN-CONTAINING PROTEIN"/>
    <property type="match status" value="1"/>
</dbReference>
<evidence type="ECO:0000259" key="3">
    <source>
        <dbReference type="PROSITE" id="PS50994"/>
    </source>
</evidence>
<organism evidence="4 5">
    <name type="scientific">Vitis vinifera</name>
    <name type="common">Grape</name>
    <dbReference type="NCBI Taxonomy" id="29760"/>
    <lineage>
        <taxon>Eukaryota</taxon>
        <taxon>Viridiplantae</taxon>
        <taxon>Streptophyta</taxon>
        <taxon>Embryophyta</taxon>
        <taxon>Tracheophyta</taxon>
        <taxon>Spermatophyta</taxon>
        <taxon>Magnoliopsida</taxon>
        <taxon>eudicotyledons</taxon>
        <taxon>Gunneridae</taxon>
        <taxon>Pentapetalae</taxon>
        <taxon>rosids</taxon>
        <taxon>Vitales</taxon>
        <taxon>Vitaceae</taxon>
        <taxon>Viteae</taxon>
        <taxon>Vitis</taxon>
    </lineage>
</organism>
<feature type="domain" description="Integrase catalytic" evidence="3">
    <location>
        <begin position="1"/>
        <end position="108"/>
    </location>
</feature>
<dbReference type="GO" id="GO:0046872">
    <property type="term" value="F:metal ion binding"/>
    <property type="evidence" value="ECO:0007669"/>
    <property type="project" value="UniProtKB-KW"/>
</dbReference>
<dbReference type="Proteomes" id="UP000288805">
    <property type="component" value="Unassembled WGS sequence"/>
</dbReference>
<dbReference type="AlphaFoldDB" id="A0A438IDN8"/>
<dbReference type="SUPFAM" id="SSF53098">
    <property type="entry name" value="Ribonuclease H-like"/>
    <property type="match status" value="1"/>
</dbReference>
<keyword evidence="1" id="KW-0479">Metal-binding</keyword>
<dbReference type="InterPro" id="IPR012337">
    <property type="entry name" value="RNaseH-like_sf"/>
</dbReference>
<dbReference type="InterPro" id="IPR013103">
    <property type="entry name" value="RVT_2"/>
</dbReference>
<comment type="caution">
    <text evidence="4">The sequence shown here is derived from an EMBL/GenBank/DDBJ whole genome shotgun (WGS) entry which is preliminary data.</text>
</comment>
<evidence type="ECO:0000313" key="4">
    <source>
        <dbReference type="EMBL" id="RVW94860.1"/>
    </source>
</evidence>
<keyword evidence="2" id="KW-0378">Hydrolase</keyword>
<evidence type="ECO:0000313" key="5">
    <source>
        <dbReference type="Proteomes" id="UP000288805"/>
    </source>
</evidence>
<accession>A0A438IDN8</accession>
<dbReference type="InterPro" id="IPR039537">
    <property type="entry name" value="Retrotran_Ty1/copia-like"/>
</dbReference>
<dbReference type="SUPFAM" id="SSF56672">
    <property type="entry name" value="DNA/RNA polymerases"/>
    <property type="match status" value="1"/>
</dbReference>
<dbReference type="InterPro" id="IPR036397">
    <property type="entry name" value="RNaseH_sf"/>
</dbReference>
<dbReference type="GO" id="GO:0015074">
    <property type="term" value="P:DNA integration"/>
    <property type="evidence" value="ECO:0007669"/>
    <property type="project" value="InterPro"/>
</dbReference>
<name>A0A438IDN8_VITVI</name>
<dbReference type="PANTHER" id="PTHR42648">
    <property type="entry name" value="TRANSPOSASE, PUTATIVE-RELATED"/>
    <property type="match status" value="1"/>
</dbReference>
<sequence length="468" mass="52999">MIETQYNAKVRVLHSDNGGEYQSSVLQKYLEGHGIIHQTTCSNTPQQNGVIERKNRHLLEVVHASLIAAKTLISYWGEAITSAAYLINRGEYRKEIQTLDYDYHISDEDESGQSELVNQEVGELDMSGQQFGSEDVFTEIPNQSSSVEGVLNLEPDPFMKRLPHRHNRVIPNSVQEALADPRWKAAMNEEMKLLQKNETWELVECPPGKTPVGVSLDLYSKINTIRVLLSLAANLDWPLQQFDVKNVFLHGELSEEVYMDLPPGCMVPKKQCQKVCKLKKSLYGLKQSPRAWFGKFTKLMGAFGYHQITGNDPEERKALQNYLSREFEMKDLGPLKYFLGIEVSRSSEGIFLSQRKYALDLLQETGMSGCQPVNTPIEEGLKLCVEPNQVSTDKGRYQRLVGRLMYLAHTRPDLAYALSVVSQYMHNPGEQHMNQCFQNRNGDRTGKVTGSRFTGRTGSRTAIELVMS</sequence>